<feature type="non-terminal residue" evidence="2">
    <location>
        <position position="1"/>
    </location>
</feature>
<dbReference type="GO" id="GO:0005524">
    <property type="term" value="F:ATP binding"/>
    <property type="evidence" value="ECO:0007669"/>
    <property type="project" value="InterPro"/>
</dbReference>
<evidence type="ECO:0000259" key="1">
    <source>
        <dbReference type="Pfam" id="PF01695"/>
    </source>
</evidence>
<feature type="domain" description="IstB-like ATP-binding" evidence="1">
    <location>
        <begin position="2"/>
        <end position="35"/>
    </location>
</feature>
<reference evidence="2 3" key="1">
    <citation type="submission" date="2012-02" db="EMBL/GenBank/DDBJ databases">
        <title>The Genome Sequence of Bacteroides finegoldii CL09T03C10.</title>
        <authorList>
            <consortium name="The Broad Institute Genome Sequencing Platform"/>
            <person name="Earl A."/>
            <person name="Ward D."/>
            <person name="Feldgarden M."/>
            <person name="Gevers D."/>
            <person name="Zitomersky N.L."/>
            <person name="Coyne M.J."/>
            <person name="Comstock L.E."/>
            <person name="Young S.K."/>
            <person name="Zeng Q."/>
            <person name="Gargeya S."/>
            <person name="Fitzgerald M."/>
            <person name="Haas B."/>
            <person name="Abouelleil A."/>
            <person name="Alvarado L."/>
            <person name="Arachchi H.M."/>
            <person name="Berlin A."/>
            <person name="Chapman S.B."/>
            <person name="Gearin G."/>
            <person name="Goldberg J."/>
            <person name="Griggs A."/>
            <person name="Gujja S."/>
            <person name="Hansen M."/>
            <person name="Heiman D."/>
            <person name="Howarth C."/>
            <person name="Larimer J."/>
            <person name="Lui A."/>
            <person name="MacDonald P.J.P."/>
            <person name="McCowen C."/>
            <person name="Montmayeur A."/>
            <person name="Murphy C."/>
            <person name="Neiman D."/>
            <person name="Pearson M."/>
            <person name="Priest M."/>
            <person name="Roberts A."/>
            <person name="Saif S."/>
            <person name="Shea T."/>
            <person name="Sisk P."/>
            <person name="Stolte C."/>
            <person name="Sykes S."/>
            <person name="Wortman J."/>
            <person name="Nusbaum C."/>
            <person name="Birren B."/>
        </authorList>
    </citation>
    <scope>NUCLEOTIDE SEQUENCE [LARGE SCALE GENOMIC DNA]</scope>
    <source>
        <strain evidence="2 3">CL09T03C10</strain>
    </source>
</reference>
<protein>
    <recommendedName>
        <fullName evidence="1">IstB-like ATP-binding domain-containing protein</fullName>
    </recommendedName>
</protein>
<dbReference type="AlphaFoldDB" id="K5CJ85"/>
<comment type="caution">
    <text evidence="2">The sequence shown here is derived from an EMBL/GenBank/DDBJ whole genome shotgun (WGS) entry which is preliminary data.</text>
</comment>
<name>K5CJ85_9BACE</name>
<accession>K5CJ85</accession>
<dbReference type="Proteomes" id="UP000007995">
    <property type="component" value="Unassembled WGS sequence"/>
</dbReference>
<proteinExistence type="predicted"/>
<dbReference type="InterPro" id="IPR002611">
    <property type="entry name" value="IstB_ATP-bd"/>
</dbReference>
<organism evidence="2 3">
    <name type="scientific">Bacteroides finegoldii CL09T03C10</name>
    <dbReference type="NCBI Taxonomy" id="997888"/>
    <lineage>
        <taxon>Bacteria</taxon>
        <taxon>Pseudomonadati</taxon>
        <taxon>Bacteroidota</taxon>
        <taxon>Bacteroidia</taxon>
        <taxon>Bacteroidales</taxon>
        <taxon>Bacteroidaceae</taxon>
        <taxon>Bacteroides</taxon>
    </lineage>
</organism>
<evidence type="ECO:0000313" key="2">
    <source>
        <dbReference type="EMBL" id="EKJ89350.1"/>
    </source>
</evidence>
<evidence type="ECO:0000313" key="3">
    <source>
        <dbReference type="Proteomes" id="UP000007995"/>
    </source>
</evidence>
<dbReference type="RefSeq" id="WP_007764537.1">
    <property type="nucleotide sequence ID" value="NZ_JH951903.1"/>
</dbReference>
<dbReference type="EMBL" id="AGXW01000012">
    <property type="protein sequence ID" value="EKJ89350.1"/>
    <property type="molecule type" value="Genomic_DNA"/>
</dbReference>
<dbReference type="Pfam" id="PF01695">
    <property type="entry name" value="IstB_IS21"/>
    <property type="match status" value="1"/>
</dbReference>
<dbReference type="HOGENOM" id="CLU_3336785_0_0_10"/>
<sequence>AIGDPTVADAILDRIVHTAHKIELTGDSVRKINAKKK</sequence>
<gene>
    <name evidence="2" type="ORF">HMPREF1057_02891</name>
</gene>